<dbReference type="Pfam" id="PF00465">
    <property type="entry name" value="Fe-ADH"/>
    <property type="match status" value="1"/>
</dbReference>
<keyword evidence="1" id="KW-0560">Oxidoreductase</keyword>
<evidence type="ECO:0000313" key="5">
    <source>
        <dbReference type="Proteomes" id="UP001498771"/>
    </source>
</evidence>
<dbReference type="InterPro" id="IPR039697">
    <property type="entry name" value="Alcohol_dehydrogenase_Fe"/>
</dbReference>
<dbReference type="PROSITE" id="PS00060">
    <property type="entry name" value="ADH_IRON_2"/>
    <property type="match status" value="1"/>
</dbReference>
<dbReference type="Gene3D" id="1.20.1090.10">
    <property type="entry name" value="Dehydroquinate synthase-like - alpha domain"/>
    <property type="match status" value="1"/>
</dbReference>
<reference evidence="4 5" key="1">
    <citation type="submission" date="2024-03" db="EMBL/GenBank/DDBJ databases">
        <title>Genome-scale model development and genomic sequencing of the oleaginous clade Lipomyces.</title>
        <authorList>
            <consortium name="Lawrence Berkeley National Laboratory"/>
            <person name="Czajka J.J."/>
            <person name="Han Y."/>
            <person name="Kim J."/>
            <person name="Mondo S.J."/>
            <person name="Hofstad B.A."/>
            <person name="Robles A."/>
            <person name="Haridas S."/>
            <person name="Riley R."/>
            <person name="LaButti K."/>
            <person name="Pangilinan J."/>
            <person name="Andreopoulos W."/>
            <person name="Lipzen A."/>
            <person name="Yan J."/>
            <person name="Wang M."/>
            <person name="Ng V."/>
            <person name="Grigoriev I.V."/>
            <person name="Spatafora J.W."/>
            <person name="Magnuson J.K."/>
            <person name="Baker S.E."/>
            <person name="Pomraning K.R."/>
        </authorList>
    </citation>
    <scope>NUCLEOTIDE SEQUENCE [LARGE SCALE GENOMIC DNA]</scope>
    <source>
        <strain evidence="4 5">Phaff 52-87</strain>
    </source>
</reference>
<dbReference type="SUPFAM" id="SSF56796">
    <property type="entry name" value="Dehydroquinate synthase-like"/>
    <property type="match status" value="1"/>
</dbReference>
<sequence length="379" mass="40039">MPAATTSSPPAAAYRPSAALKVVEHGSGSLAKLPEVLKLLNVTKPFIVTGQSVRERTPIIDNVLGILGRDDVVVFSAIKQHAPIADIRDALRIFKESGSDGILAIGGGSPVDSGKIIAYHLLEQSSTKIPLIAVPTTFSVAETTPAAGYTNEEGHKTTVLDPTIAPEAIIYDAEVLQYTPLRLLLSSGIRAVDHAVETLYATNISEVPFKPLALSALSDLFKYLPLLKEDPKNTEIGQMLFNAAFLSLFPRYTLEGGLGLSHRLGHALGAKYGIPHGITSCATLAASVNYKATSDPYAAAQLQRAIPFLGLDQASDAETRGRAVAAAIARLVDTLGLTTKLGEYSVPVADVPKIALHAVGGDPESPEYGAVQELVRSLY</sequence>
<dbReference type="Gene3D" id="3.40.50.1970">
    <property type="match status" value="1"/>
</dbReference>
<feature type="domain" description="Alcohol dehydrogenase iron-type/glycerol dehydrogenase GldA" evidence="2">
    <location>
        <begin position="25"/>
        <end position="172"/>
    </location>
</feature>
<dbReference type="Proteomes" id="UP001498771">
    <property type="component" value="Unassembled WGS sequence"/>
</dbReference>
<dbReference type="EMBL" id="JBBJBU010000004">
    <property type="protein sequence ID" value="KAK7205758.1"/>
    <property type="molecule type" value="Genomic_DNA"/>
</dbReference>
<dbReference type="PANTHER" id="PTHR11496:SF97">
    <property type="entry name" value="ALCOHOL DEHYDROGENASE IRON-TYPE_GLYCEROL DEHYDROGENASE GLDA DOMAIN-CONTAINING PROTEIN"/>
    <property type="match status" value="1"/>
</dbReference>
<dbReference type="PANTHER" id="PTHR11496">
    <property type="entry name" value="ALCOHOL DEHYDROGENASE"/>
    <property type="match status" value="1"/>
</dbReference>
<dbReference type="InterPro" id="IPR001670">
    <property type="entry name" value="ADH_Fe/GldA"/>
</dbReference>
<dbReference type="RefSeq" id="XP_064768791.1">
    <property type="nucleotide sequence ID" value="XM_064912385.1"/>
</dbReference>
<dbReference type="GeneID" id="90037897"/>
<keyword evidence="5" id="KW-1185">Reference proteome</keyword>
<dbReference type="InterPro" id="IPR056798">
    <property type="entry name" value="ADH_Fe_C"/>
</dbReference>
<gene>
    <name evidence="4" type="ORF">BZA70DRAFT_276971</name>
</gene>
<comment type="caution">
    <text evidence="4">The sequence shown here is derived from an EMBL/GenBank/DDBJ whole genome shotgun (WGS) entry which is preliminary data.</text>
</comment>
<accession>A0ABR1F9I9</accession>
<evidence type="ECO:0000259" key="2">
    <source>
        <dbReference type="Pfam" id="PF00465"/>
    </source>
</evidence>
<feature type="domain" description="Fe-containing alcohol dehydrogenase-like C-terminal" evidence="3">
    <location>
        <begin position="186"/>
        <end position="369"/>
    </location>
</feature>
<evidence type="ECO:0000313" key="4">
    <source>
        <dbReference type="EMBL" id="KAK7205758.1"/>
    </source>
</evidence>
<dbReference type="InterPro" id="IPR018211">
    <property type="entry name" value="ADH_Fe_CS"/>
</dbReference>
<protein>
    <submittedName>
        <fullName evidence="4">Alcohol dehydrogenase IV</fullName>
    </submittedName>
</protein>
<evidence type="ECO:0000256" key="1">
    <source>
        <dbReference type="ARBA" id="ARBA00023002"/>
    </source>
</evidence>
<dbReference type="CDD" id="cd08192">
    <property type="entry name" value="MAR-like"/>
    <property type="match status" value="1"/>
</dbReference>
<proteinExistence type="predicted"/>
<evidence type="ECO:0000259" key="3">
    <source>
        <dbReference type="Pfam" id="PF25137"/>
    </source>
</evidence>
<dbReference type="Pfam" id="PF25137">
    <property type="entry name" value="ADH_Fe_C"/>
    <property type="match status" value="1"/>
</dbReference>
<organism evidence="4 5">
    <name type="scientific">Myxozyma melibiosi</name>
    <dbReference type="NCBI Taxonomy" id="54550"/>
    <lineage>
        <taxon>Eukaryota</taxon>
        <taxon>Fungi</taxon>
        <taxon>Dikarya</taxon>
        <taxon>Ascomycota</taxon>
        <taxon>Saccharomycotina</taxon>
        <taxon>Lipomycetes</taxon>
        <taxon>Lipomycetales</taxon>
        <taxon>Lipomycetaceae</taxon>
        <taxon>Myxozyma</taxon>
    </lineage>
</organism>
<name>A0ABR1F9I9_9ASCO</name>